<evidence type="ECO:0000313" key="3">
    <source>
        <dbReference type="Proteomes" id="UP001054945"/>
    </source>
</evidence>
<gene>
    <name evidence="2" type="ORF">CEXT_44311</name>
</gene>
<dbReference type="AlphaFoldDB" id="A0AAV4SQU2"/>
<keyword evidence="3" id="KW-1185">Reference proteome</keyword>
<sequence length="82" mass="8968">MGLLSDLGSRGNVLSYLAGNKCSNPLEAFFILSTVVIIHLVIPTIVTTLSHYSFGRSYFSLYSVVHPYCVIVTTQLVTTTIL</sequence>
<accession>A0AAV4SQU2</accession>
<name>A0AAV4SQU2_CAEEX</name>
<dbReference type="EMBL" id="BPLR01010052">
    <property type="protein sequence ID" value="GIY36465.1"/>
    <property type="molecule type" value="Genomic_DNA"/>
</dbReference>
<keyword evidence="1" id="KW-0472">Membrane</keyword>
<feature type="transmembrane region" description="Helical" evidence="1">
    <location>
        <begin position="28"/>
        <end position="49"/>
    </location>
</feature>
<protein>
    <submittedName>
        <fullName evidence="2">Uncharacterized protein</fullName>
    </submittedName>
</protein>
<comment type="caution">
    <text evidence="2">The sequence shown here is derived from an EMBL/GenBank/DDBJ whole genome shotgun (WGS) entry which is preliminary data.</text>
</comment>
<evidence type="ECO:0000313" key="2">
    <source>
        <dbReference type="EMBL" id="GIY36465.1"/>
    </source>
</evidence>
<keyword evidence="1" id="KW-0812">Transmembrane</keyword>
<organism evidence="2 3">
    <name type="scientific">Caerostris extrusa</name>
    <name type="common">Bark spider</name>
    <name type="synonym">Caerostris bankana</name>
    <dbReference type="NCBI Taxonomy" id="172846"/>
    <lineage>
        <taxon>Eukaryota</taxon>
        <taxon>Metazoa</taxon>
        <taxon>Ecdysozoa</taxon>
        <taxon>Arthropoda</taxon>
        <taxon>Chelicerata</taxon>
        <taxon>Arachnida</taxon>
        <taxon>Araneae</taxon>
        <taxon>Araneomorphae</taxon>
        <taxon>Entelegynae</taxon>
        <taxon>Araneoidea</taxon>
        <taxon>Araneidae</taxon>
        <taxon>Caerostris</taxon>
    </lineage>
</organism>
<evidence type="ECO:0000256" key="1">
    <source>
        <dbReference type="SAM" id="Phobius"/>
    </source>
</evidence>
<proteinExistence type="predicted"/>
<reference evidence="2 3" key="1">
    <citation type="submission" date="2021-06" db="EMBL/GenBank/DDBJ databases">
        <title>Caerostris extrusa draft genome.</title>
        <authorList>
            <person name="Kono N."/>
            <person name="Arakawa K."/>
        </authorList>
    </citation>
    <scope>NUCLEOTIDE SEQUENCE [LARGE SCALE GENOMIC DNA]</scope>
</reference>
<keyword evidence="1" id="KW-1133">Transmembrane helix</keyword>
<dbReference type="Proteomes" id="UP001054945">
    <property type="component" value="Unassembled WGS sequence"/>
</dbReference>